<organism evidence="3">
    <name type="scientific">Enterobius vermicularis</name>
    <name type="common">Human pinworm</name>
    <dbReference type="NCBI Taxonomy" id="51028"/>
    <lineage>
        <taxon>Eukaryota</taxon>
        <taxon>Metazoa</taxon>
        <taxon>Ecdysozoa</taxon>
        <taxon>Nematoda</taxon>
        <taxon>Chromadorea</taxon>
        <taxon>Rhabditida</taxon>
        <taxon>Spirurina</taxon>
        <taxon>Oxyuridomorpha</taxon>
        <taxon>Oxyuroidea</taxon>
        <taxon>Oxyuridae</taxon>
        <taxon>Enterobius</taxon>
    </lineage>
</organism>
<dbReference type="Proteomes" id="UP000274131">
    <property type="component" value="Unassembled WGS sequence"/>
</dbReference>
<evidence type="ECO:0000313" key="3">
    <source>
        <dbReference type="WBParaSite" id="EVEC_0000401501-mRNA-1"/>
    </source>
</evidence>
<proteinExistence type="predicted"/>
<evidence type="ECO:0000313" key="2">
    <source>
        <dbReference type="Proteomes" id="UP000274131"/>
    </source>
</evidence>
<keyword evidence="2" id="KW-1185">Reference proteome</keyword>
<sequence>MFVTSFISDQLRLSRRVMKSVPVKSFYYQRFMQVLSRWPRDKCKAPERDLRMFLEKELDKQLSADLKNGLVEAHVEQKLKCFEAIVSDETLKKYPLNYNSGIFGEPVEYSSYWTSDRGREELSLKKKRARTWFHGLFFKS</sequence>
<evidence type="ECO:0000313" key="1">
    <source>
        <dbReference type="EMBL" id="VDD88580.1"/>
    </source>
</evidence>
<gene>
    <name evidence="1" type="ORF">EVEC_LOCUS3723</name>
</gene>
<dbReference type="AlphaFoldDB" id="A0A0N4V209"/>
<dbReference type="OrthoDB" id="16290at2759"/>
<reference evidence="1 2" key="2">
    <citation type="submission" date="2018-10" db="EMBL/GenBank/DDBJ databases">
        <authorList>
            <consortium name="Pathogen Informatics"/>
        </authorList>
    </citation>
    <scope>NUCLEOTIDE SEQUENCE [LARGE SCALE GENOMIC DNA]</scope>
</reference>
<dbReference type="Pfam" id="PF20180">
    <property type="entry name" value="UQCC2_CBP6"/>
    <property type="match status" value="1"/>
</dbReference>
<dbReference type="EMBL" id="UXUI01007667">
    <property type="protein sequence ID" value="VDD88580.1"/>
    <property type="molecule type" value="Genomic_DNA"/>
</dbReference>
<dbReference type="WBParaSite" id="EVEC_0000401501-mRNA-1">
    <property type="protein sequence ID" value="EVEC_0000401501-mRNA-1"/>
    <property type="gene ID" value="EVEC_0000401501"/>
</dbReference>
<accession>A0A0N4V209</accession>
<protein>
    <submittedName>
        <fullName evidence="3">Mitochondrial nucleoid factor 1</fullName>
    </submittedName>
</protein>
<name>A0A0N4V209_ENTVE</name>
<reference evidence="3" key="1">
    <citation type="submission" date="2017-02" db="UniProtKB">
        <authorList>
            <consortium name="WormBaseParasite"/>
        </authorList>
    </citation>
    <scope>IDENTIFICATION</scope>
</reference>